<evidence type="ECO:0000256" key="3">
    <source>
        <dbReference type="ARBA" id="ARBA00022603"/>
    </source>
</evidence>
<evidence type="ECO:0000313" key="8">
    <source>
        <dbReference type="Proteomes" id="UP000244915"/>
    </source>
</evidence>
<dbReference type="InterPro" id="IPR014008">
    <property type="entry name" value="Cbl_synth_MTase_CbiT"/>
</dbReference>
<dbReference type="KEGG" id="ypac:CEW88_21540"/>
<protein>
    <submittedName>
        <fullName evidence="7">Cobalamin biosynthesis bifunctional protein CbiET</fullName>
    </submittedName>
</protein>
<dbReference type="GO" id="GO:0009236">
    <property type="term" value="P:cobalamin biosynthetic process"/>
    <property type="evidence" value="ECO:0007669"/>
    <property type="project" value="UniProtKB-UniPathway"/>
</dbReference>
<dbReference type="AlphaFoldDB" id="A0A2U8HK67"/>
<keyword evidence="5" id="KW-0949">S-adenosyl-L-methionine</keyword>
<dbReference type="InterPro" id="IPR050714">
    <property type="entry name" value="Cobalamin_biosynth_MTase"/>
</dbReference>
<dbReference type="InterPro" id="IPR012818">
    <property type="entry name" value="CbiE"/>
</dbReference>
<dbReference type="UniPathway" id="UPA00148"/>
<reference evidence="7 8" key="1">
    <citation type="submission" date="2017-06" db="EMBL/GenBank/DDBJ databases">
        <title>Yangia sp. YSBP01 complete genome sequence.</title>
        <authorList>
            <person name="Woo J.-H."/>
            <person name="Kim H.-S."/>
        </authorList>
    </citation>
    <scope>NUCLEOTIDE SEQUENCE [LARGE SCALE GENOMIC DNA]</scope>
    <source>
        <strain evidence="7 8">YSBP01</strain>
        <plasmid evidence="7 8">unnamed2</plasmid>
    </source>
</reference>
<dbReference type="GO" id="GO:0032259">
    <property type="term" value="P:methylation"/>
    <property type="evidence" value="ECO:0007669"/>
    <property type="project" value="UniProtKB-KW"/>
</dbReference>
<keyword evidence="2" id="KW-0169">Cobalamin biosynthesis</keyword>
<name>A0A2U8HK67_9RHOB</name>
<dbReference type="CDD" id="cd11644">
    <property type="entry name" value="Precorrin-6Y-MT"/>
    <property type="match status" value="1"/>
</dbReference>
<evidence type="ECO:0000256" key="1">
    <source>
        <dbReference type="ARBA" id="ARBA00004953"/>
    </source>
</evidence>
<dbReference type="NCBIfam" id="TIGR02467">
    <property type="entry name" value="CbiE"/>
    <property type="match status" value="1"/>
</dbReference>
<dbReference type="NCBIfam" id="TIGR02469">
    <property type="entry name" value="CbiT"/>
    <property type="match status" value="1"/>
</dbReference>
<dbReference type="GO" id="GO:0008276">
    <property type="term" value="F:protein methyltransferase activity"/>
    <property type="evidence" value="ECO:0007669"/>
    <property type="project" value="InterPro"/>
</dbReference>
<organism evidence="7 8">
    <name type="scientific">Alloyangia pacifica</name>
    <dbReference type="NCBI Taxonomy" id="311180"/>
    <lineage>
        <taxon>Bacteria</taxon>
        <taxon>Pseudomonadati</taxon>
        <taxon>Pseudomonadota</taxon>
        <taxon>Alphaproteobacteria</taxon>
        <taxon>Rhodobacterales</taxon>
        <taxon>Roseobacteraceae</taxon>
        <taxon>Alloyangia</taxon>
    </lineage>
</organism>
<geneLocation type="plasmid" evidence="7 8">
    <name>unnamed2</name>
</geneLocation>
<dbReference type="InterPro" id="IPR006365">
    <property type="entry name" value="Cbl_synth_CobL"/>
</dbReference>
<dbReference type="PIRSF" id="PIRSF036428">
    <property type="entry name" value="CobL"/>
    <property type="match status" value="1"/>
</dbReference>
<dbReference type="Proteomes" id="UP000244915">
    <property type="component" value="Plasmid unnamed2"/>
</dbReference>
<feature type="domain" description="Tetrapyrrole methylase" evidence="6">
    <location>
        <begin position="12"/>
        <end position="198"/>
    </location>
</feature>
<sequence>MSEAVTSEVPWLSIVGLGEDGPDGLCSASRAALAAADIVMGPERHLSLLPEAGARRIAWPVPFAEGIPQLLALRGQRVAVLASGDPFWFGAGAVLARQLERDEWQAFPGRSSFSLAAARMGWPLESVQCFGLHAAPLSRLRPRLAPGRRMLVLLRDGAAVRALADYLAAEGFGASGITVMEALGGPRERRTEARAEALPARSFSHPVCAAVAVAGEGAVLPLATGRPDGWFESDGQITKQPIRALTLSALAPRPFEHLWDIGGGSGSIGIEWLLCDPTLDASTVEPRPERAARIAANAARLGADRLRVVEGSAPTALAHLERPDAVFIGGGLTRDLLDWLETHLPGGTRIVANAVTLESEALLTEAQARRGGALLRLALSSAQPLGPRRGWKAAYPIVQWSHVT</sequence>
<dbReference type="Pfam" id="PF00590">
    <property type="entry name" value="TP_methylase"/>
    <property type="match status" value="1"/>
</dbReference>
<evidence type="ECO:0000256" key="4">
    <source>
        <dbReference type="ARBA" id="ARBA00022679"/>
    </source>
</evidence>
<keyword evidence="3" id="KW-0489">Methyltransferase</keyword>
<keyword evidence="7" id="KW-0614">Plasmid</keyword>
<dbReference type="OrthoDB" id="9787825at2"/>
<gene>
    <name evidence="7" type="ORF">CEW88_21540</name>
</gene>
<dbReference type="PANTHER" id="PTHR43182">
    <property type="entry name" value="COBALT-PRECORRIN-6B C(15)-METHYLTRANSFERASE (DECARBOXYLATING)"/>
    <property type="match status" value="1"/>
</dbReference>
<dbReference type="RefSeq" id="WP_108970460.1">
    <property type="nucleotide sequence ID" value="NZ_CP022192.1"/>
</dbReference>
<proteinExistence type="predicted"/>
<dbReference type="InterPro" id="IPR029063">
    <property type="entry name" value="SAM-dependent_MTases_sf"/>
</dbReference>
<dbReference type="InterPro" id="IPR000878">
    <property type="entry name" value="4pyrrol_Mease"/>
</dbReference>
<dbReference type="InterPro" id="IPR014777">
    <property type="entry name" value="4pyrrole_Mease_sub1"/>
</dbReference>
<accession>A0A2U8HK67</accession>
<dbReference type="EMBL" id="CP022192">
    <property type="protein sequence ID" value="AWI86359.1"/>
    <property type="molecule type" value="Genomic_DNA"/>
</dbReference>
<dbReference type="InterPro" id="IPR035996">
    <property type="entry name" value="4pyrrol_Methylase_sf"/>
</dbReference>
<evidence type="ECO:0000256" key="2">
    <source>
        <dbReference type="ARBA" id="ARBA00022573"/>
    </source>
</evidence>
<dbReference type="Gene3D" id="3.40.50.150">
    <property type="entry name" value="Vaccinia Virus protein VP39"/>
    <property type="match status" value="1"/>
</dbReference>
<keyword evidence="4" id="KW-0808">Transferase</keyword>
<comment type="pathway">
    <text evidence="1">Cofactor biosynthesis; adenosylcobalamin biosynthesis.</text>
</comment>
<dbReference type="SUPFAM" id="SSF53790">
    <property type="entry name" value="Tetrapyrrole methylase"/>
    <property type="match status" value="1"/>
</dbReference>
<dbReference type="SUPFAM" id="SSF53335">
    <property type="entry name" value="S-adenosyl-L-methionine-dependent methyltransferases"/>
    <property type="match status" value="1"/>
</dbReference>
<evidence type="ECO:0000256" key="5">
    <source>
        <dbReference type="ARBA" id="ARBA00022691"/>
    </source>
</evidence>
<evidence type="ECO:0000313" key="7">
    <source>
        <dbReference type="EMBL" id="AWI86359.1"/>
    </source>
</evidence>
<dbReference type="PANTHER" id="PTHR43182:SF1">
    <property type="entry name" value="COBALT-PRECORRIN-7 C(5)-METHYLTRANSFERASE"/>
    <property type="match status" value="1"/>
</dbReference>
<dbReference type="Gene3D" id="3.40.1010.10">
    <property type="entry name" value="Cobalt-precorrin-4 Transmethylase, Domain 1"/>
    <property type="match status" value="1"/>
</dbReference>
<evidence type="ECO:0000259" key="6">
    <source>
        <dbReference type="Pfam" id="PF00590"/>
    </source>
</evidence>